<name>A0ABU7G9J9_9ALTE</name>
<protein>
    <submittedName>
        <fullName evidence="1">DUF6172 family protein</fullName>
    </submittedName>
</protein>
<accession>A0ABU7G9J9</accession>
<dbReference type="InterPro" id="IPR046170">
    <property type="entry name" value="DUF6172"/>
</dbReference>
<dbReference type="Pfam" id="PF19669">
    <property type="entry name" value="DUF6172"/>
    <property type="match status" value="1"/>
</dbReference>
<dbReference type="Proteomes" id="UP001310248">
    <property type="component" value="Unassembled WGS sequence"/>
</dbReference>
<proteinExistence type="predicted"/>
<evidence type="ECO:0000313" key="1">
    <source>
        <dbReference type="EMBL" id="MEE1676064.1"/>
    </source>
</evidence>
<comment type="caution">
    <text evidence="1">The sequence shown here is derived from an EMBL/GenBank/DDBJ whole genome shotgun (WGS) entry which is preliminary data.</text>
</comment>
<reference evidence="2" key="1">
    <citation type="submission" date="2023-07" db="EMBL/GenBank/DDBJ databases">
        <title>Draft genome sequence of Agarivorans aestuarii strain ZMCS4, a CAZymes producing bacteria isolated from the marine brown algae Clodostephus spongiosus.</title>
        <authorList>
            <person name="Lorente B."/>
            <person name="Cabral C."/>
            <person name="Frias J."/>
            <person name="Faria J."/>
            <person name="Toubarro D."/>
        </authorList>
    </citation>
    <scope>NUCLEOTIDE SEQUENCE [LARGE SCALE GENOMIC DNA]</scope>
    <source>
        <strain evidence="2">ZMCS4</strain>
    </source>
</reference>
<dbReference type="EMBL" id="JAYDYW010000017">
    <property type="protein sequence ID" value="MEE1676064.1"/>
    <property type="molecule type" value="Genomic_DNA"/>
</dbReference>
<reference evidence="1 2" key="2">
    <citation type="submission" date="2023-12" db="EMBL/GenBank/DDBJ databases">
        <authorList>
            <consortium name="Cladostephus spongiosus"/>
            <person name="Lorente B."/>
            <person name="Cabral C."/>
            <person name="Frias J."/>
            <person name="Faria J."/>
            <person name="Toubarro D."/>
        </authorList>
    </citation>
    <scope>NUCLEOTIDE SEQUENCE [LARGE SCALE GENOMIC DNA]</scope>
    <source>
        <strain evidence="1 2">ZMCS4</strain>
    </source>
</reference>
<evidence type="ECO:0000313" key="2">
    <source>
        <dbReference type="Proteomes" id="UP001310248"/>
    </source>
</evidence>
<organism evidence="1 2">
    <name type="scientific">Agarivorans aestuarii</name>
    <dbReference type="NCBI Taxonomy" id="1563703"/>
    <lineage>
        <taxon>Bacteria</taxon>
        <taxon>Pseudomonadati</taxon>
        <taxon>Pseudomonadota</taxon>
        <taxon>Gammaproteobacteria</taxon>
        <taxon>Alteromonadales</taxon>
        <taxon>Alteromonadaceae</taxon>
        <taxon>Agarivorans</taxon>
    </lineage>
</organism>
<gene>
    <name evidence="1" type="ORF">SNR37_001391</name>
</gene>
<keyword evidence="2" id="KW-1185">Reference proteome</keyword>
<dbReference type="RefSeq" id="WP_329776799.1">
    <property type="nucleotide sequence ID" value="NZ_JAYDYW010000017.1"/>
</dbReference>
<sequence>MKKTYPLTHPKLNLARIVEAAKYDAKKYIRREKNKTLPAGADFWAFDCKYGPTQEEAEEIHVSQINACMDKAEQQQLPSFYLEIMAKPANRPVKPVVEESSDLDDIIASAEQELNKDAE</sequence>